<gene>
    <name evidence="1" type="primary">Ccdc171</name>
    <name evidence="1" type="ORF">RAMSUL_R03913</name>
</gene>
<name>A0A852C3A4_9PICI</name>
<feature type="non-terminal residue" evidence="1">
    <location>
        <position position="1"/>
    </location>
</feature>
<evidence type="ECO:0000313" key="1">
    <source>
        <dbReference type="EMBL" id="NXP75649.1"/>
    </source>
</evidence>
<organism evidence="1 2">
    <name type="scientific">Ramphastos sulfuratus</name>
    <dbReference type="NCBI Taxonomy" id="322582"/>
    <lineage>
        <taxon>Eukaryota</taxon>
        <taxon>Metazoa</taxon>
        <taxon>Chordata</taxon>
        <taxon>Craniata</taxon>
        <taxon>Vertebrata</taxon>
        <taxon>Euteleostomi</taxon>
        <taxon>Archelosauria</taxon>
        <taxon>Archosauria</taxon>
        <taxon>Dinosauria</taxon>
        <taxon>Saurischia</taxon>
        <taxon>Theropoda</taxon>
        <taxon>Coelurosauria</taxon>
        <taxon>Aves</taxon>
        <taxon>Neognathae</taxon>
        <taxon>Neoaves</taxon>
        <taxon>Telluraves</taxon>
        <taxon>Coraciimorphae</taxon>
        <taxon>Piciformes</taxon>
        <taxon>Ramphastidae</taxon>
        <taxon>Ramphastos</taxon>
    </lineage>
</organism>
<feature type="non-terminal residue" evidence="1">
    <location>
        <position position="287"/>
    </location>
</feature>
<dbReference type="PANTHER" id="PTHR47899">
    <property type="entry name" value="COILED-COIL DOMAIN-CONTAINING PROTEIN 171"/>
    <property type="match status" value="1"/>
</dbReference>
<reference evidence="1" key="1">
    <citation type="submission" date="2019-09" db="EMBL/GenBank/DDBJ databases">
        <title>Bird 10,000 Genomes (B10K) Project - Family phase.</title>
        <authorList>
            <person name="Zhang G."/>
        </authorList>
    </citation>
    <scope>NUCLEOTIDE SEQUENCE</scope>
    <source>
        <strain evidence="1">B10K-DU-001-30</strain>
        <tissue evidence="1">Muscle</tissue>
    </source>
</reference>
<sequence>QEYQETAEKNKEKIYVLEKRREKLALENFSMKNTLTQVQKEHSSLLAACALLAGALHPLYGRSCAVSSQRHLLQDQVNIYELVNEEIRTLVHALTGVEEDNQNEAQLKKRKFKGLIHVFRRGVIAVLAANRLKKFAQSSSSLFSWIDDFKGGMRILVCIGESTGKCNLSSRLILQFCFTGHREEQIRCVEAFRWFTSSNLLAAIISSVTELQDVVNNTDPKPWLSGHLLVSAARNSFSKLMDKLNVIMETVPSDSSRSTTYLERDSLVQRLAHGLHKINTQALEAGL</sequence>
<dbReference type="PANTHER" id="PTHR47899:SF1">
    <property type="entry name" value="COILED-COIL DOMAIN-CONTAINING PROTEIN 171"/>
    <property type="match status" value="1"/>
</dbReference>
<keyword evidence="2" id="KW-1185">Reference proteome</keyword>
<dbReference type="InterPro" id="IPR038820">
    <property type="entry name" value="CCDC171"/>
</dbReference>
<comment type="caution">
    <text evidence="1">The sequence shown here is derived from an EMBL/GenBank/DDBJ whole genome shotgun (WGS) entry which is preliminary data.</text>
</comment>
<dbReference type="AlphaFoldDB" id="A0A852C3A4"/>
<dbReference type="Proteomes" id="UP000611227">
    <property type="component" value="Unassembled WGS sequence"/>
</dbReference>
<protein>
    <submittedName>
        <fullName evidence="1">CC171 protein</fullName>
    </submittedName>
</protein>
<accession>A0A852C3A4</accession>
<proteinExistence type="predicted"/>
<evidence type="ECO:0000313" key="2">
    <source>
        <dbReference type="Proteomes" id="UP000611227"/>
    </source>
</evidence>
<dbReference type="EMBL" id="WBNM01020666">
    <property type="protein sequence ID" value="NXP75649.1"/>
    <property type="molecule type" value="Genomic_DNA"/>
</dbReference>